<dbReference type="InterPro" id="IPR058252">
    <property type="entry name" value="zf_Tbcl_4"/>
</dbReference>
<dbReference type="EMBL" id="CP069023">
    <property type="protein sequence ID" value="QRC90781.1"/>
    <property type="molecule type" value="Genomic_DNA"/>
</dbReference>
<feature type="compositionally biased region" description="Low complexity" evidence="1">
    <location>
        <begin position="554"/>
        <end position="565"/>
    </location>
</feature>
<reference evidence="5" key="1">
    <citation type="journal article" date="2021" name="BMC Genomics">
        <title>Chromosome-level genome assembly and manually-curated proteome of model necrotroph Parastagonospora nodorum Sn15 reveals a genome-wide trove of candidate effector homologs, and redundancy of virulence-related functions within an accessory chromosome.</title>
        <authorList>
            <person name="Bertazzoni S."/>
            <person name="Jones D.A.B."/>
            <person name="Phan H.T."/>
            <person name="Tan K.-C."/>
            <person name="Hane J.K."/>
        </authorList>
    </citation>
    <scope>NUCLEOTIDE SEQUENCE [LARGE SCALE GENOMIC DNA]</scope>
    <source>
        <strain evidence="5">SN15 / ATCC MYA-4574 / FGSC 10173)</strain>
    </source>
</reference>
<organism evidence="4 5">
    <name type="scientific">Phaeosphaeria nodorum (strain SN15 / ATCC MYA-4574 / FGSC 10173)</name>
    <name type="common">Glume blotch fungus</name>
    <name type="synonym">Parastagonospora nodorum</name>
    <dbReference type="NCBI Taxonomy" id="321614"/>
    <lineage>
        <taxon>Eukaryota</taxon>
        <taxon>Fungi</taxon>
        <taxon>Dikarya</taxon>
        <taxon>Ascomycota</taxon>
        <taxon>Pezizomycotina</taxon>
        <taxon>Dothideomycetes</taxon>
        <taxon>Pleosporomycetidae</taxon>
        <taxon>Pleosporales</taxon>
        <taxon>Pleosporineae</taxon>
        <taxon>Phaeosphaeriaceae</taxon>
        <taxon>Parastagonospora</taxon>
    </lineage>
</organism>
<feature type="region of interest" description="Disordered" evidence="1">
    <location>
        <begin position="548"/>
        <end position="608"/>
    </location>
</feature>
<dbReference type="PANTHER" id="PTHR42085:SF2">
    <property type="entry name" value="F-BOX DOMAIN-CONTAINING PROTEIN"/>
    <property type="match status" value="1"/>
</dbReference>
<dbReference type="OrthoDB" id="5600002at2759"/>
<dbReference type="InterPro" id="IPR038883">
    <property type="entry name" value="AN11006-like"/>
</dbReference>
<evidence type="ECO:0000313" key="5">
    <source>
        <dbReference type="Proteomes" id="UP000663193"/>
    </source>
</evidence>
<keyword evidence="5" id="KW-1185">Reference proteome</keyword>
<dbReference type="PANTHER" id="PTHR42085">
    <property type="entry name" value="F-BOX DOMAIN-CONTAINING PROTEIN"/>
    <property type="match status" value="1"/>
</dbReference>
<evidence type="ECO:0000259" key="2">
    <source>
        <dbReference type="Pfam" id="PF26647"/>
    </source>
</evidence>
<feature type="domain" description="Probable treble clef zinc finger" evidence="2">
    <location>
        <begin position="62"/>
        <end position="109"/>
    </location>
</feature>
<dbReference type="InterPro" id="IPR058251">
    <property type="entry name" value="zf_Tbcl_3"/>
</dbReference>
<gene>
    <name evidence="4" type="ORF">JI435_002990</name>
</gene>
<dbReference type="Proteomes" id="UP000663193">
    <property type="component" value="Chromosome 1"/>
</dbReference>
<evidence type="ECO:0000313" key="4">
    <source>
        <dbReference type="EMBL" id="QRC90781.1"/>
    </source>
</evidence>
<feature type="domain" description="Probable treble clef zinc finger fungi" evidence="3">
    <location>
        <begin position="110"/>
        <end position="144"/>
    </location>
</feature>
<evidence type="ECO:0000259" key="3">
    <source>
        <dbReference type="Pfam" id="PF26648"/>
    </source>
</evidence>
<evidence type="ECO:0000256" key="1">
    <source>
        <dbReference type="SAM" id="MobiDB-lite"/>
    </source>
</evidence>
<dbReference type="Pfam" id="PF26648">
    <property type="entry name" value="zf_Tbcl_4"/>
    <property type="match status" value="1"/>
</dbReference>
<evidence type="ECO:0008006" key="6">
    <source>
        <dbReference type="Google" id="ProtNLM"/>
    </source>
</evidence>
<accession>A0A7U2HW31</accession>
<proteinExistence type="predicted"/>
<sequence length="699" mass="79055">MATGVCVGLGYIKIEDTPSPDLVCWPLDQPGVNDVAPVPTVEPTLPPVIDSTPLIDPRDPDGFLKRCSGFNKSKRVRERCSAVIGKKSEQSCHPTFLPTCRAHRDQQSFAGWCQYKRPDGERCGRLFRWTPPYFELCTEHQGHPDTPCYFFNLPLELRQEILHYLIPDRPIGSSTAALHDGKGDEFDNHPTSGLIVRSASQWNAKVHSRHHNSAFPMPALDLFLVNHQFYREAKDLLFSTVPFTIDVRKDGTFMCGRRLLEPRRADGSSHYLVEEADEAKQRFLRYFDWAAVKHYVVDILVENWASGTAHAYPNNSSWDEEVELYDIRDYISVVVSGILSKSHQLNKLSVRLCLADFSWDHAQILANTKLIVGPFESLRNVRQPQIIGISTGKPNHNSMLTVQRPISTNGSRAPICSVPPLPMHMLLLVPGMLDFDAYAKYWKRWISSSNSCAMTPKAPIRGMFTEFKNFYTHLANLVPEVTYISGRHAFLHRARVAREQENVEGFRSLRNELIAYWYTYLEREEAKKKAMEDNLARMLESDVYPSHEWDRMSRGSSRTVASSSRSPKDTISQTQKRPAALLNDRESTSERKRPRQVPTSDASAASKRRLLTNGYSNTQVGPPIDSVDVGCFAHVNLSSDWYGEAGPSTKKRRIDSGFIEMEGEKRSPIMVTDTEIEEEVAYVGKGKGKMGAEVVICID</sequence>
<dbReference type="Pfam" id="PF26647">
    <property type="entry name" value="zf_Tbcl_3"/>
    <property type="match status" value="1"/>
</dbReference>
<name>A0A7U2HW31_PHANO</name>
<protein>
    <recommendedName>
        <fullName evidence="6">F-box domain-containing protein</fullName>
    </recommendedName>
</protein>
<dbReference type="AlphaFoldDB" id="A0A7U2HW31"/>
<dbReference type="VEuPathDB" id="FungiDB:JI435_002990"/>